<evidence type="ECO:0000256" key="2">
    <source>
        <dbReference type="SAM" id="SignalP"/>
    </source>
</evidence>
<keyword evidence="2" id="KW-0732">Signal</keyword>
<gene>
    <name evidence="3" type="ORF">ONE63_004486</name>
</gene>
<feature type="compositionally biased region" description="Low complexity" evidence="1">
    <location>
        <begin position="1"/>
        <end position="10"/>
    </location>
</feature>
<feature type="chain" id="PRO_5043563632" evidence="2">
    <location>
        <begin position="51"/>
        <end position="170"/>
    </location>
</feature>
<accession>A0AAV7X2Z1</accession>
<organism evidence="3 4">
    <name type="scientific">Megalurothrips usitatus</name>
    <name type="common">bean blossom thrips</name>
    <dbReference type="NCBI Taxonomy" id="439358"/>
    <lineage>
        <taxon>Eukaryota</taxon>
        <taxon>Metazoa</taxon>
        <taxon>Ecdysozoa</taxon>
        <taxon>Arthropoda</taxon>
        <taxon>Hexapoda</taxon>
        <taxon>Insecta</taxon>
        <taxon>Pterygota</taxon>
        <taxon>Neoptera</taxon>
        <taxon>Paraneoptera</taxon>
        <taxon>Thysanoptera</taxon>
        <taxon>Terebrantia</taxon>
        <taxon>Thripoidea</taxon>
        <taxon>Thripidae</taxon>
        <taxon>Megalurothrips</taxon>
    </lineage>
</organism>
<dbReference type="AlphaFoldDB" id="A0AAV7X2Z1"/>
<evidence type="ECO:0000313" key="3">
    <source>
        <dbReference type="EMBL" id="KAJ1520285.1"/>
    </source>
</evidence>
<feature type="compositionally biased region" description="Polar residues" evidence="1">
    <location>
        <begin position="98"/>
        <end position="111"/>
    </location>
</feature>
<proteinExistence type="predicted"/>
<comment type="caution">
    <text evidence="3">The sequence shown here is derived from an EMBL/GenBank/DDBJ whole genome shotgun (WGS) entry which is preliminary data.</text>
</comment>
<feature type="region of interest" description="Disordered" evidence="1">
    <location>
        <begin position="98"/>
        <end position="170"/>
    </location>
</feature>
<feature type="compositionally biased region" description="Low complexity" evidence="1">
    <location>
        <begin position="125"/>
        <end position="149"/>
    </location>
</feature>
<reference evidence="3" key="1">
    <citation type="submission" date="2022-12" db="EMBL/GenBank/DDBJ databases">
        <title>Chromosome-level genome assembly of the bean flower thrips Megalurothrips usitatus.</title>
        <authorList>
            <person name="Ma L."/>
            <person name="Liu Q."/>
            <person name="Li H."/>
            <person name="Cai W."/>
        </authorList>
    </citation>
    <scope>NUCLEOTIDE SEQUENCE</scope>
    <source>
        <strain evidence="3">Cailab_2022a</strain>
    </source>
</reference>
<dbReference type="Proteomes" id="UP001075354">
    <property type="component" value="Chromosome 15"/>
</dbReference>
<feature type="signal peptide" evidence="2">
    <location>
        <begin position="1"/>
        <end position="50"/>
    </location>
</feature>
<evidence type="ECO:0000313" key="4">
    <source>
        <dbReference type="Proteomes" id="UP001075354"/>
    </source>
</evidence>
<name>A0AAV7X2Z1_9NEOP</name>
<evidence type="ECO:0000256" key="1">
    <source>
        <dbReference type="SAM" id="MobiDB-lite"/>
    </source>
</evidence>
<sequence>MRGTRVQRAAAGGGRGPRGRHASPPASPLRCYLSLAGLCLALAAVPAAAADSLYARTGQTCDFENSTDPGCGWTWKQTEHGFRVVTGQEIASLQTNVRGLTGPTTDANNNTQGEARQRCGGGQRGQRAASALTGGSAAAAAAAERGAASPSTPPARAGVGQPARLACVER</sequence>
<keyword evidence="4" id="KW-1185">Reference proteome</keyword>
<feature type="region of interest" description="Disordered" evidence="1">
    <location>
        <begin position="1"/>
        <end position="26"/>
    </location>
</feature>
<protein>
    <submittedName>
        <fullName evidence="3">Uncharacterized protein</fullName>
    </submittedName>
</protein>
<dbReference type="EMBL" id="JAPTSV010000015">
    <property type="protein sequence ID" value="KAJ1520285.1"/>
    <property type="molecule type" value="Genomic_DNA"/>
</dbReference>